<gene>
    <name evidence="8" type="ORF">V9T40_013925</name>
</gene>
<reference evidence="8 9" key="1">
    <citation type="submission" date="2024-03" db="EMBL/GenBank/DDBJ databases">
        <title>Adaptation during the transition from Ophiocordyceps entomopathogen to insect associate is accompanied by gene loss and intensified selection.</title>
        <authorList>
            <person name="Ward C.M."/>
            <person name="Onetto C.A."/>
            <person name="Borneman A.R."/>
        </authorList>
    </citation>
    <scope>NUCLEOTIDE SEQUENCE [LARGE SCALE GENOMIC DNA]</scope>
    <source>
        <strain evidence="8">AWRI1</strain>
        <tissue evidence="8">Single Adult Female</tissue>
    </source>
</reference>
<accession>A0AAN9TC12</accession>
<dbReference type="GO" id="GO:0051056">
    <property type="term" value="P:regulation of small GTPase mediated signal transduction"/>
    <property type="evidence" value="ECO:0007669"/>
    <property type="project" value="InterPro"/>
</dbReference>
<sequence>MIEVVDEGVVSNTRGTTRDRTAQAIHYYNNNVLKARTGSSRSSPYVYQQQQQQQQQQQAYQQPQHHRFRGGASSSGARPDNLYRSNSSLELLHDSNFNECHRGVRGENCVNPSLKREYGSHGSIDVISIVDQRRNEKQTSEKFLSMLQDYKPAVFDLVKEGRRDDRKLADYEIAEENAKKLEYQSVYGNVQLIRAEEETLSRAAVATSPKTKSKFPKFWSSSNMGSCSKTATDSPTELSPMPNAHQSYANAAIASPNVNLMNGGGCGAAAGLEIADEKQRRRAFAHYDCQSLIAKLGRGGKLKNLLAKRRNTTTGASAASMIGTRSTTPDGDSGEEDAGDGRCNDLIESCPFFRNEIGGEEERIVSLTRSYSPSQSMLSKGPCHRPPLSCGVSILEYPIGETRWSDGTCPYRRNTKTIENVDEGALYFRNYFYKQDHQNWFGTDDTLGPVAISIKREKVENAVNQVDSCSNSSANSNPQLSRYRLIVRTSELQTLRGSVLEDAIPNLKPSHSGKNINTKEVLEYVFPEVQLSCLRLGLSSPQVEEQLLNLDEQRISRFYKIGVLYCRAGQATEEEMYNNEDGGPAFNEFLETIGQKVRLKGFEKYKAGLDNKSDSTGLYSVYAQYKDCEIMFHVSTMLPFTPNNRQQLLRKRHIGNDIVTIVFQEPGAQPFTPKNIRSQFQHVFIVVRVINPCSECTQYRVAVTRSKDVALFGPPIPKGATFPKSKSFAEFLLAKVINGENAAHCSEKFATMATRTRQAYLKDLTTNCTSNTLLESSQKFSIISFSSKKKERWKPRIVHDVTQRGAICWQVKLEDSTQSINIPCFLAISTDSLVLIDENTNTIVFVAPCKSILGWSTQTNGLRLYYHEGECVMMHMRESNDRDELMEVVSRLKCVTAGSPALELSLKRNAVGQLGFHVQPDGVITQVENMGLAWQAGLRQGARLVEICKVAVATLTHDQMVDLLKTSLMVTVAVIPSLPDGSPRRGCSVQNCKYNSTNEKEDYESCSSPDDQKLLLHPASLQQPTIGKHKKMYERSFSPPRSSNSSGYGTGSSNKSFGGGESKFSSSHNGIGLNKSANSIYTSGETPLNSLSSGQSTEDSWYDVLDQDSLPSTLRNNMSPPPPLPARVGVNSSAGRSPYKYSPHSKMKMSNANALYSLPAVLDGNGVELDYAKSRGDFITGEKVTCLMKAERSHKIRKQLEQKSPRSSLKMDDYERKNDLSASLPHENLKGLSLNDGHSTDTSSTSEKAFPPSEDELSLESNGNASPKLKSTVRSNASSSNNCSRNNSPRLKDMGEARLRPGVSARSSNRNSANLTSSTLQQDLLKLINPDENPNPDDENAIPYASQFINILNDVTGEYANDNVKIAKTKSKENIALLQKSTKVDSNSVIVTTARPATVIANSPSQSTDGFMSKEERLSLRATNVSGNKHDPSSCLPLPDAKEMDWPSLVNTATKAMLQSSSDENPSSLLSSTASDNDLQWVDSSNEFHFSMVPETDLQHQFQKYLSDLENRLMKETQKRLTLEQEVHSLRDENRRLQQESLSAEQQLRRFTEWFFQTIDKQ</sequence>
<dbReference type="PROSITE" id="PS50085">
    <property type="entry name" value="RAPGAP"/>
    <property type="match status" value="1"/>
</dbReference>
<dbReference type="Pfam" id="PF00595">
    <property type="entry name" value="PDZ"/>
    <property type="match status" value="1"/>
</dbReference>
<evidence type="ECO:0000313" key="9">
    <source>
        <dbReference type="Proteomes" id="UP001367676"/>
    </source>
</evidence>
<keyword evidence="2" id="KW-0597">Phosphoprotein</keyword>
<dbReference type="PANTHER" id="PTHR15711:SF22">
    <property type="entry name" value="RAP-GAP DOMAIN-CONTAINING PROTEIN"/>
    <property type="match status" value="1"/>
</dbReference>
<feature type="compositionally biased region" description="Polar residues" evidence="5">
    <location>
        <begin position="36"/>
        <end position="47"/>
    </location>
</feature>
<dbReference type="InterPro" id="IPR036034">
    <property type="entry name" value="PDZ_sf"/>
</dbReference>
<feature type="domain" description="PDZ" evidence="7">
    <location>
        <begin position="903"/>
        <end position="967"/>
    </location>
</feature>
<dbReference type="GO" id="GO:0005737">
    <property type="term" value="C:cytoplasm"/>
    <property type="evidence" value="ECO:0007669"/>
    <property type="project" value="TreeGrafter"/>
</dbReference>
<evidence type="ECO:0000259" key="6">
    <source>
        <dbReference type="PROSITE" id="PS50085"/>
    </source>
</evidence>
<feature type="region of interest" description="Disordered" evidence="5">
    <location>
        <begin position="1111"/>
        <end position="1144"/>
    </location>
</feature>
<feature type="region of interest" description="Disordered" evidence="5">
    <location>
        <begin position="36"/>
        <end position="83"/>
    </location>
</feature>
<dbReference type="PANTHER" id="PTHR15711">
    <property type="entry name" value="RAP GTPASE-ACTIVATING PROTEIN"/>
    <property type="match status" value="1"/>
</dbReference>
<feature type="region of interest" description="Disordered" evidence="5">
    <location>
        <begin position="1025"/>
        <end position="1069"/>
    </location>
</feature>
<keyword evidence="1" id="KW-0343">GTPase activation</keyword>
<feature type="domain" description="Rap-GAP" evidence="6">
    <location>
        <begin position="547"/>
        <end position="764"/>
    </location>
</feature>
<feature type="coiled-coil region" evidence="4">
    <location>
        <begin position="1506"/>
        <end position="1547"/>
    </location>
</feature>
<feature type="compositionally biased region" description="Polar residues" evidence="5">
    <location>
        <begin position="1236"/>
        <end position="1247"/>
    </location>
</feature>
<comment type="caution">
    <text evidence="8">The sequence shown here is derived from an EMBL/GenBank/DDBJ whole genome shotgun (WGS) entry which is preliminary data.</text>
</comment>
<evidence type="ECO:0000256" key="2">
    <source>
        <dbReference type="ARBA" id="ARBA00022553"/>
    </source>
</evidence>
<evidence type="ECO:0000256" key="5">
    <source>
        <dbReference type="SAM" id="MobiDB-lite"/>
    </source>
</evidence>
<dbReference type="Pfam" id="PF02145">
    <property type="entry name" value="Rap_GAP"/>
    <property type="match status" value="1"/>
</dbReference>
<dbReference type="InterPro" id="IPR050989">
    <property type="entry name" value="Rap1_Ran_GAP"/>
</dbReference>
<feature type="compositionally biased region" description="Low complexity" evidence="5">
    <location>
        <begin position="48"/>
        <end position="63"/>
    </location>
</feature>
<dbReference type="GO" id="GO:0005096">
    <property type="term" value="F:GTPase activator activity"/>
    <property type="evidence" value="ECO:0007669"/>
    <property type="project" value="UniProtKB-KW"/>
</dbReference>
<organism evidence="8 9">
    <name type="scientific">Parthenolecanium corni</name>
    <dbReference type="NCBI Taxonomy" id="536013"/>
    <lineage>
        <taxon>Eukaryota</taxon>
        <taxon>Metazoa</taxon>
        <taxon>Ecdysozoa</taxon>
        <taxon>Arthropoda</taxon>
        <taxon>Hexapoda</taxon>
        <taxon>Insecta</taxon>
        <taxon>Pterygota</taxon>
        <taxon>Neoptera</taxon>
        <taxon>Paraneoptera</taxon>
        <taxon>Hemiptera</taxon>
        <taxon>Sternorrhyncha</taxon>
        <taxon>Coccoidea</taxon>
        <taxon>Coccidae</taxon>
        <taxon>Parthenolecanium</taxon>
    </lineage>
</organism>
<keyword evidence="3 4" id="KW-0175">Coiled coil</keyword>
<dbReference type="InterPro" id="IPR035974">
    <property type="entry name" value="Rap/Ran-GAP_sf"/>
</dbReference>
<dbReference type="Gene3D" id="2.30.42.10">
    <property type="match status" value="1"/>
</dbReference>
<keyword evidence="9" id="KW-1185">Reference proteome</keyword>
<dbReference type="SUPFAM" id="SSF50156">
    <property type="entry name" value="PDZ domain-like"/>
    <property type="match status" value="1"/>
</dbReference>
<dbReference type="Gene3D" id="3.40.50.11210">
    <property type="entry name" value="Rap/Ran-GAP"/>
    <property type="match status" value="1"/>
</dbReference>
<dbReference type="PROSITE" id="PS50106">
    <property type="entry name" value="PDZ"/>
    <property type="match status" value="1"/>
</dbReference>
<evidence type="ECO:0000313" key="8">
    <source>
        <dbReference type="EMBL" id="KAK7582480.1"/>
    </source>
</evidence>
<feature type="compositionally biased region" description="Polar residues" evidence="5">
    <location>
        <begin position="313"/>
        <end position="329"/>
    </location>
</feature>
<evidence type="ECO:0000256" key="1">
    <source>
        <dbReference type="ARBA" id="ARBA00022468"/>
    </source>
</evidence>
<proteinExistence type="predicted"/>
<name>A0AAN9TC12_9HEMI</name>
<dbReference type="SMART" id="SM00228">
    <property type="entry name" value="PDZ"/>
    <property type="match status" value="1"/>
</dbReference>
<feature type="compositionally biased region" description="Basic and acidic residues" evidence="5">
    <location>
        <begin position="1192"/>
        <end position="1219"/>
    </location>
</feature>
<dbReference type="InterPro" id="IPR001478">
    <property type="entry name" value="PDZ"/>
</dbReference>
<dbReference type="InterPro" id="IPR000331">
    <property type="entry name" value="Rap/Ran_GAP_dom"/>
</dbReference>
<dbReference type="CDD" id="cd06745">
    <property type="entry name" value="PDZ_SIPA1-like"/>
    <property type="match status" value="1"/>
</dbReference>
<protein>
    <recommendedName>
        <fullName evidence="10">Signal-induced proliferation-associated 1-like protein 2</fullName>
    </recommendedName>
</protein>
<feature type="compositionally biased region" description="Low complexity" evidence="5">
    <location>
        <begin position="1035"/>
        <end position="1067"/>
    </location>
</feature>
<feature type="region of interest" description="Disordered" evidence="5">
    <location>
        <begin position="1192"/>
        <end position="1296"/>
    </location>
</feature>
<evidence type="ECO:0000259" key="7">
    <source>
        <dbReference type="PROSITE" id="PS50106"/>
    </source>
</evidence>
<evidence type="ECO:0000256" key="3">
    <source>
        <dbReference type="ARBA" id="ARBA00023054"/>
    </source>
</evidence>
<feature type="compositionally biased region" description="Low complexity" evidence="5">
    <location>
        <begin position="1275"/>
        <end position="1288"/>
    </location>
</feature>
<dbReference type="EMBL" id="JBBCAQ010000033">
    <property type="protein sequence ID" value="KAK7582480.1"/>
    <property type="molecule type" value="Genomic_DNA"/>
</dbReference>
<evidence type="ECO:0000256" key="4">
    <source>
        <dbReference type="SAM" id="Coils"/>
    </source>
</evidence>
<dbReference type="FunFam" id="3.40.50.11210:FF:000002">
    <property type="entry name" value="Signal-induced proliferation-associated 1-like protein 1"/>
    <property type="match status" value="1"/>
</dbReference>
<evidence type="ECO:0008006" key="10">
    <source>
        <dbReference type="Google" id="ProtNLM"/>
    </source>
</evidence>
<dbReference type="Proteomes" id="UP001367676">
    <property type="component" value="Unassembled WGS sequence"/>
</dbReference>
<feature type="region of interest" description="Disordered" evidence="5">
    <location>
        <begin position="313"/>
        <end position="341"/>
    </location>
</feature>
<dbReference type="SUPFAM" id="SSF111347">
    <property type="entry name" value="Rap/Ran-GAP"/>
    <property type="match status" value="1"/>
</dbReference>